<reference evidence="2 3" key="1">
    <citation type="submission" date="2016-08" db="EMBL/GenBank/DDBJ databases">
        <title>Draft genome sequence of Candidatus Piscirickettsia litoralis, from seawater.</title>
        <authorList>
            <person name="Wan X."/>
            <person name="Lee A.J."/>
            <person name="Hou S."/>
            <person name="Donachie S.P."/>
        </authorList>
    </citation>
    <scope>NUCLEOTIDE SEQUENCE [LARGE SCALE GENOMIC DNA]</scope>
    <source>
        <strain evidence="2 3">Y2</strain>
    </source>
</reference>
<proteinExistence type="predicted"/>
<organism evidence="2 3">
    <name type="scientific">Piscirickettsia litoralis</name>
    <dbReference type="NCBI Taxonomy" id="1891921"/>
    <lineage>
        <taxon>Bacteria</taxon>
        <taxon>Pseudomonadati</taxon>
        <taxon>Pseudomonadota</taxon>
        <taxon>Gammaproteobacteria</taxon>
        <taxon>Thiotrichales</taxon>
        <taxon>Piscirickettsiaceae</taxon>
        <taxon>Piscirickettsia</taxon>
    </lineage>
</organism>
<feature type="signal peptide" evidence="1">
    <location>
        <begin position="1"/>
        <end position="23"/>
    </location>
</feature>
<sequence>MNKLFAVITACSFAMVLVLPSFANRATLSEPEKPLHIDFSKWKKIKCSTIGLKKDDCKMCLQSIKYSGSKWCVSYSEAEKQAAADKHKLKGIPLSETYKHKPQQLWD</sequence>
<keyword evidence="3" id="KW-1185">Reference proteome</keyword>
<protein>
    <submittedName>
        <fullName evidence="2">Uncharacterized protein</fullName>
    </submittedName>
</protein>
<gene>
    <name evidence="2" type="ORF">BGC07_17925</name>
</gene>
<dbReference type="RefSeq" id="WP_069314426.1">
    <property type="nucleotide sequence ID" value="NZ_MDTU01000006.1"/>
</dbReference>
<keyword evidence="1" id="KW-0732">Signal</keyword>
<name>A0ABX3A0J9_9GAMM</name>
<dbReference type="EMBL" id="MDTU01000006">
    <property type="protein sequence ID" value="ODN41153.1"/>
    <property type="molecule type" value="Genomic_DNA"/>
</dbReference>
<evidence type="ECO:0000313" key="2">
    <source>
        <dbReference type="EMBL" id="ODN41153.1"/>
    </source>
</evidence>
<comment type="caution">
    <text evidence="2">The sequence shown here is derived from an EMBL/GenBank/DDBJ whole genome shotgun (WGS) entry which is preliminary data.</text>
</comment>
<dbReference type="Proteomes" id="UP000094329">
    <property type="component" value="Unassembled WGS sequence"/>
</dbReference>
<feature type="chain" id="PRO_5046325793" evidence="1">
    <location>
        <begin position="24"/>
        <end position="107"/>
    </location>
</feature>
<evidence type="ECO:0000313" key="3">
    <source>
        <dbReference type="Proteomes" id="UP000094329"/>
    </source>
</evidence>
<accession>A0ABX3A0J9</accession>
<evidence type="ECO:0000256" key="1">
    <source>
        <dbReference type="SAM" id="SignalP"/>
    </source>
</evidence>